<keyword evidence="3" id="KW-1185">Reference proteome</keyword>
<dbReference type="Proteomes" id="UP000245695">
    <property type="component" value="Chromosome 1"/>
</dbReference>
<dbReference type="Pfam" id="PF05193">
    <property type="entry name" value="Peptidase_M16_C"/>
    <property type="match status" value="1"/>
</dbReference>
<sequence>MEKDVKKISLGQNINLTLIPASKFKSNLVSIYIQRLLDREEVTKNALLPAIITSGCEKYQSSREISHKLDDLYGSSVMGDVSKRGERQVISFKIISTNQKYLDEKIFKDVIEFFNEVLNKPLVIDNGFKKDYVDIEKRNLKDRIQAKINDKGRYALERCFEEMCKDERYSISEYGYEEDLEKINEKDLYEHYKKIIKTSPIDIVVEGDFDEEEVKETITKNFTFERDEIIDIPRATYEKKVEKVKTIEEKMDITQGKLVMGYRANIDYIDESKYYPLIVGSNVLGGGPHSKMFVNIREKESLCYYIYSSVEKYKSILFVSSGIESQNYEKTVELVGKQLESVKKGEISKEEIENSKSALINSMKSLGDSIGGMSDFYFAQGMSKTNSTVEEIINKVASVEIEDIVKAFENIELDTIYFLRN</sequence>
<dbReference type="NCBIfam" id="NF047422">
    <property type="entry name" value="YfmF_fam"/>
    <property type="match status" value="1"/>
</dbReference>
<name>A0A2P2BTX0_9FIRM</name>
<dbReference type="Gene3D" id="3.30.830.10">
    <property type="entry name" value="Metalloenzyme, LuxS/M16 peptidase-like"/>
    <property type="match status" value="2"/>
</dbReference>
<dbReference type="RefSeq" id="WP_166505907.1">
    <property type="nucleotide sequence ID" value="NZ_LN650648.1"/>
</dbReference>
<dbReference type="PANTHER" id="PTHR11851:SF186">
    <property type="entry name" value="INACTIVE METALLOPROTEASE YMFF-RELATED"/>
    <property type="match status" value="1"/>
</dbReference>
<evidence type="ECO:0000313" key="2">
    <source>
        <dbReference type="EMBL" id="CEI73813.1"/>
    </source>
</evidence>
<gene>
    <name evidence="2" type="ORF">FRIFI_2286</name>
</gene>
<evidence type="ECO:0000259" key="1">
    <source>
        <dbReference type="Pfam" id="PF05193"/>
    </source>
</evidence>
<protein>
    <submittedName>
        <fullName evidence="2">M16 metallopeptidase</fullName>
    </submittedName>
</protein>
<dbReference type="KEGG" id="rhom:FRIFI_2286"/>
<dbReference type="SUPFAM" id="SSF63411">
    <property type="entry name" value="LuxS/MPP-like metallohydrolase"/>
    <property type="match status" value="2"/>
</dbReference>
<dbReference type="InterPro" id="IPR007863">
    <property type="entry name" value="Peptidase_M16_C"/>
</dbReference>
<evidence type="ECO:0000313" key="3">
    <source>
        <dbReference type="Proteomes" id="UP000245695"/>
    </source>
</evidence>
<dbReference type="EMBL" id="LN650648">
    <property type="protein sequence ID" value="CEI73813.1"/>
    <property type="molecule type" value="Genomic_DNA"/>
</dbReference>
<dbReference type="AlphaFoldDB" id="A0A2P2BTX0"/>
<dbReference type="InterPro" id="IPR050361">
    <property type="entry name" value="MPP/UQCRC_Complex"/>
</dbReference>
<organism evidence="2 3">
    <name type="scientific">Romboutsia hominis</name>
    <dbReference type="NCBI Taxonomy" id="1507512"/>
    <lineage>
        <taxon>Bacteria</taxon>
        <taxon>Bacillati</taxon>
        <taxon>Bacillota</taxon>
        <taxon>Clostridia</taxon>
        <taxon>Peptostreptococcales</taxon>
        <taxon>Peptostreptococcaceae</taxon>
        <taxon>Romboutsia</taxon>
    </lineage>
</organism>
<proteinExistence type="predicted"/>
<dbReference type="PANTHER" id="PTHR11851">
    <property type="entry name" value="METALLOPROTEASE"/>
    <property type="match status" value="1"/>
</dbReference>
<dbReference type="InterPro" id="IPR011249">
    <property type="entry name" value="Metalloenz_LuxS/M16"/>
</dbReference>
<reference evidence="2 3" key="1">
    <citation type="submission" date="2014-09" db="EMBL/GenBank/DDBJ databases">
        <authorList>
            <person name="Hornung B.V."/>
        </authorList>
    </citation>
    <scope>NUCLEOTIDE SEQUENCE [LARGE SCALE GENOMIC DNA]</scope>
    <source>
        <strain evidence="2 3">FRIFI</strain>
    </source>
</reference>
<feature type="domain" description="Peptidase M16 C-terminal" evidence="1">
    <location>
        <begin position="182"/>
        <end position="359"/>
    </location>
</feature>
<accession>A0A2P2BTX0</accession>
<dbReference type="GO" id="GO:0046872">
    <property type="term" value="F:metal ion binding"/>
    <property type="evidence" value="ECO:0007669"/>
    <property type="project" value="InterPro"/>
</dbReference>